<dbReference type="AlphaFoldDB" id="A0AAD5YLU4"/>
<organism evidence="1 2">
    <name type="scientific">Leucocoprinus birnbaumii</name>
    <dbReference type="NCBI Taxonomy" id="56174"/>
    <lineage>
        <taxon>Eukaryota</taxon>
        <taxon>Fungi</taxon>
        <taxon>Dikarya</taxon>
        <taxon>Basidiomycota</taxon>
        <taxon>Agaricomycotina</taxon>
        <taxon>Agaricomycetes</taxon>
        <taxon>Agaricomycetidae</taxon>
        <taxon>Agaricales</taxon>
        <taxon>Agaricineae</taxon>
        <taxon>Agaricaceae</taxon>
        <taxon>Leucocoprinus</taxon>
    </lineage>
</organism>
<keyword evidence="2" id="KW-1185">Reference proteome</keyword>
<protein>
    <submittedName>
        <fullName evidence="1">Uncharacterized protein</fullName>
    </submittedName>
</protein>
<evidence type="ECO:0000313" key="2">
    <source>
        <dbReference type="Proteomes" id="UP001213000"/>
    </source>
</evidence>
<accession>A0AAD5YLU4</accession>
<proteinExistence type="predicted"/>
<reference evidence="1" key="1">
    <citation type="submission" date="2022-07" db="EMBL/GenBank/DDBJ databases">
        <title>Genome Sequence of Leucocoprinus birnbaumii.</title>
        <authorList>
            <person name="Buettner E."/>
        </authorList>
    </citation>
    <scope>NUCLEOTIDE SEQUENCE</scope>
    <source>
        <strain evidence="1">VT141</strain>
    </source>
</reference>
<gene>
    <name evidence="1" type="ORF">NP233_g10808</name>
</gene>
<evidence type="ECO:0000313" key="1">
    <source>
        <dbReference type="EMBL" id="KAJ3560483.1"/>
    </source>
</evidence>
<name>A0AAD5YLU4_9AGAR</name>
<dbReference type="EMBL" id="JANIEX010001163">
    <property type="protein sequence ID" value="KAJ3560483.1"/>
    <property type="molecule type" value="Genomic_DNA"/>
</dbReference>
<comment type="caution">
    <text evidence="1">The sequence shown here is derived from an EMBL/GenBank/DDBJ whole genome shotgun (WGS) entry which is preliminary data.</text>
</comment>
<sequence length="137" mass="15102">MTYTECSLKTLACPGAPRVEMLPLEGAGTPHISSVTLSDLYPLALWDISISVSRRLDLEGLLLKAPVHVHTPTAHIGFICGEFTGQHIDVRDAILALQASLRHPSVPRRSTRRIHSFAKTAFQSNHLQVSHQFSDIK</sequence>
<dbReference type="Proteomes" id="UP001213000">
    <property type="component" value="Unassembled WGS sequence"/>
</dbReference>